<dbReference type="GO" id="GO:0008168">
    <property type="term" value="F:methyltransferase activity"/>
    <property type="evidence" value="ECO:0007669"/>
    <property type="project" value="UniProtKB-KW"/>
</dbReference>
<accession>A0ABU8MAF4</accession>
<dbReference type="InterPro" id="IPR029063">
    <property type="entry name" value="SAM-dependent_MTases_sf"/>
</dbReference>
<dbReference type="Proteomes" id="UP001369736">
    <property type="component" value="Unassembled WGS sequence"/>
</dbReference>
<dbReference type="GO" id="GO:0032259">
    <property type="term" value="P:methylation"/>
    <property type="evidence" value="ECO:0007669"/>
    <property type="project" value="UniProtKB-KW"/>
</dbReference>
<name>A0ABU8MAF4_9PSEU</name>
<sequence>MSTMTPRVDPTNRAQAQAWDGTEGGYWATHADRFDLALARYQPAFHAAAGIGAADRVLDVGCGTGLTTRAAARAAPAGEALGVDLSSRMIEVARERAAADGVGNARFAQADVQVHPFADGEFDAVISRTGAMFFGRPDVAFANLDRALRPGGRLTLLTWQAAASNEWIVAFARDLAGTGPPPSPPHRPGPFSLSDPDHVRALLEGAGFTDVALDGVAEPEVYGRDADDALAFVLGLLGWMLSDLGPAERDRRTAALRATLAAHEGPDGVTLDSAAWLVTARRM</sequence>
<organism evidence="2 3">
    <name type="scientific">Actinomycetospora flava</name>
    <dbReference type="NCBI Taxonomy" id="3129232"/>
    <lineage>
        <taxon>Bacteria</taxon>
        <taxon>Bacillati</taxon>
        <taxon>Actinomycetota</taxon>
        <taxon>Actinomycetes</taxon>
        <taxon>Pseudonocardiales</taxon>
        <taxon>Pseudonocardiaceae</taxon>
        <taxon>Actinomycetospora</taxon>
    </lineage>
</organism>
<dbReference type="PANTHER" id="PTHR43591">
    <property type="entry name" value="METHYLTRANSFERASE"/>
    <property type="match status" value="1"/>
</dbReference>
<reference evidence="2 3" key="1">
    <citation type="submission" date="2024-03" db="EMBL/GenBank/DDBJ databases">
        <title>Actinomycetospora sp. OC33-EN07, a novel actinomycete isolated from wild orchid (Aerides multiflora).</title>
        <authorList>
            <person name="Suriyachadkun C."/>
        </authorList>
    </citation>
    <scope>NUCLEOTIDE SEQUENCE [LARGE SCALE GENOMIC DNA]</scope>
    <source>
        <strain evidence="2 3">OC33-EN07</strain>
    </source>
</reference>
<evidence type="ECO:0000259" key="1">
    <source>
        <dbReference type="Pfam" id="PF13649"/>
    </source>
</evidence>
<gene>
    <name evidence="2" type="ORF">WCD58_22090</name>
</gene>
<proteinExistence type="predicted"/>
<feature type="domain" description="Methyltransferase" evidence="1">
    <location>
        <begin position="57"/>
        <end position="152"/>
    </location>
</feature>
<comment type="caution">
    <text evidence="2">The sequence shown here is derived from an EMBL/GenBank/DDBJ whole genome shotgun (WGS) entry which is preliminary data.</text>
</comment>
<keyword evidence="3" id="KW-1185">Reference proteome</keyword>
<keyword evidence="2" id="KW-0489">Methyltransferase</keyword>
<evidence type="ECO:0000313" key="3">
    <source>
        <dbReference type="Proteomes" id="UP001369736"/>
    </source>
</evidence>
<dbReference type="EMBL" id="JBBEGM010000010">
    <property type="protein sequence ID" value="MEJ2863864.1"/>
    <property type="molecule type" value="Genomic_DNA"/>
</dbReference>
<dbReference type="RefSeq" id="WP_337705234.1">
    <property type="nucleotide sequence ID" value="NZ_JBBEGM010000010.1"/>
</dbReference>
<dbReference type="Pfam" id="PF13649">
    <property type="entry name" value="Methyltransf_25"/>
    <property type="match status" value="1"/>
</dbReference>
<keyword evidence="2" id="KW-0808">Transferase</keyword>
<protein>
    <submittedName>
        <fullName evidence="2">Methyltransferase domain-containing protein</fullName>
    </submittedName>
</protein>
<evidence type="ECO:0000313" key="2">
    <source>
        <dbReference type="EMBL" id="MEJ2863864.1"/>
    </source>
</evidence>
<dbReference type="CDD" id="cd02440">
    <property type="entry name" value="AdoMet_MTases"/>
    <property type="match status" value="1"/>
</dbReference>
<dbReference type="InterPro" id="IPR041698">
    <property type="entry name" value="Methyltransf_25"/>
</dbReference>
<dbReference type="SUPFAM" id="SSF53335">
    <property type="entry name" value="S-adenosyl-L-methionine-dependent methyltransferases"/>
    <property type="match status" value="1"/>
</dbReference>
<dbReference type="PANTHER" id="PTHR43591:SF24">
    <property type="entry name" value="2-METHOXY-6-POLYPRENYL-1,4-BENZOQUINOL METHYLASE, MITOCHONDRIAL"/>
    <property type="match status" value="1"/>
</dbReference>
<dbReference type="Gene3D" id="3.40.50.150">
    <property type="entry name" value="Vaccinia Virus protein VP39"/>
    <property type="match status" value="1"/>
</dbReference>